<dbReference type="PANTHER" id="PTHR36114:SF1">
    <property type="entry name" value="16.7 KDA PROTEIN IN WHIE LOCUS"/>
    <property type="match status" value="1"/>
</dbReference>
<accession>A0A101GSF1</accession>
<gene>
    <name evidence="2" type="ORF">XD82_0104</name>
</gene>
<dbReference type="PANTHER" id="PTHR36114">
    <property type="entry name" value="16.7 KDA PROTEIN IN WHIE LOCUS"/>
    <property type="match status" value="1"/>
</dbReference>
<evidence type="ECO:0000259" key="1">
    <source>
        <dbReference type="Pfam" id="PF07883"/>
    </source>
</evidence>
<reference evidence="3" key="1">
    <citation type="journal article" date="2015" name="MBio">
        <title>Genome-Resolved Metagenomic Analysis Reveals Roles for Candidate Phyla and Other Microbial Community Members in Biogeochemical Transformations in Oil Reservoirs.</title>
        <authorList>
            <person name="Hu P."/>
            <person name="Tom L."/>
            <person name="Singh A."/>
            <person name="Thomas B.C."/>
            <person name="Baker B.J."/>
            <person name="Piceno Y.M."/>
            <person name="Andersen G.L."/>
            <person name="Banfield J.F."/>
        </authorList>
    </citation>
    <scope>NUCLEOTIDE SEQUENCE [LARGE SCALE GENOMIC DNA]</scope>
</reference>
<dbReference type="InterPro" id="IPR013096">
    <property type="entry name" value="Cupin_2"/>
</dbReference>
<dbReference type="InterPro" id="IPR052044">
    <property type="entry name" value="PKS_Associated_Protein"/>
</dbReference>
<organism evidence="2 3">
    <name type="scientific">Methanoculleus marisnigri</name>
    <dbReference type="NCBI Taxonomy" id="2198"/>
    <lineage>
        <taxon>Archaea</taxon>
        <taxon>Methanobacteriati</taxon>
        <taxon>Methanobacteriota</taxon>
        <taxon>Stenosarchaea group</taxon>
        <taxon>Methanomicrobia</taxon>
        <taxon>Methanomicrobiales</taxon>
        <taxon>Methanomicrobiaceae</taxon>
        <taxon>Methanoculleus</taxon>
    </lineage>
</organism>
<feature type="domain" description="Cupin type-2" evidence="1">
    <location>
        <begin position="222"/>
        <end position="265"/>
    </location>
</feature>
<dbReference type="PROSITE" id="PS51257">
    <property type="entry name" value="PROKAR_LIPOPROTEIN"/>
    <property type="match status" value="1"/>
</dbReference>
<dbReference type="PATRIC" id="fig|2198.4.peg.132"/>
<evidence type="ECO:0000313" key="3">
    <source>
        <dbReference type="Proteomes" id="UP000054323"/>
    </source>
</evidence>
<dbReference type="Pfam" id="PF07883">
    <property type="entry name" value="Cupin_2"/>
    <property type="match status" value="2"/>
</dbReference>
<dbReference type="Gene3D" id="2.60.120.10">
    <property type="entry name" value="Jelly Rolls"/>
    <property type="match status" value="2"/>
</dbReference>
<dbReference type="InterPro" id="IPR014710">
    <property type="entry name" value="RmlC-like_jellyroll"/>
</dbReference>
<comment type="caution">
    <text evidence="2">The sequence shown here is derived from an EMBL/GenBank/DDBJ whole genome shotgun (WGS) entry which is preliminary data.</text>
</comment>
<dbReference type="SUPFAM" id="SSF51182">
    <property type="entry name" value="RmlC-like cupins"/>
    <property type="match status" value="2"/>
</dbReference>
<evidence type="ECO:0000313" key="2">
    <source>
        <dbReference type="EMBL" id="KUK63813.1"/>
    </source>
</evidence>
<name>A0A101GSF1_9EURY</name>
<proteinExistence type="predicted"/>
<feature type="domain" description="Cupin type-2" evidence="1">
    <location>
        <begin position="68"/>
        <end position="134"/>
    </location>
</feature>
<dbReference type="Proteomes" id="UP000054323">
    <property type="component" value="Unassembled WGS sequence"/>
</dbReference>
<dbReference type="AlphaFoldDB" id="A0A101GSF1"/>
<protein>
    <submittedName>
        <fullName evidence="2">Cupin 2, conserved barrel domain protein</fullName>
    </submittedName>
</protein>
<sequence length="286" mass="30503">MHRIVLLLFACMLLSAGCLTASESGVEAGVSLITPADPVPLFDGQATYVGLIGAETPQIQTNYSLGCVVIPPGNATPPHILIGTTELVYVIDGVAEIHCDNQVVTAREGETVLLPERVLQSIASAGDTDLRYLTAIQPPYTAEIEISGETLTLLSMTTNETPFVVADPRKGIEWSATDTVVYTLANPVLMSEMELPINYSVAYGEIQPGGYLDYDGIVGSSDLIYVIEGELLVTTLDGRTLLVPAGSAAYVPPGLMKESRNTADSVTKPLSFVDPAWTQEKTALWK</sequence>
<dbReference type="InterPro" id="IPR011051">
    <property type="entry name" value="RmlC_Cupin_sf"/>
</dbReference>
<dbReference type="EMBL" id="LGGD01000005">
    <property type="protein sequence ID" value="KUK63813.1"/>
    <property type="molecule type" value="Genomic_DNA"/>
</dbReference>